<evidence type="ECO:0000256" key="3">
    <source>
        <dbReference type="ARBA" id="ARBA00022833"/>
    </source>
</evidence>
<dbReference type="SMART" id="SM00464">
    <property type="entry name" value="LON"/>
    <property type="match status" value="1"/>
</dbReference>
<dbReference type="SUPFAM" id="SSF88697">
    <property type="entry name" value="PUA domain-like"/>
    <property type="match status" value="1"/>
</dbReference>
<evidence type="ECO:0000259" key="7">
    <source>
        <dbReference type="PROSITE" id="PS51787"/>
    </source>
</evidence>
<evidence type="ECO:0000256" key="4">
    <source>
        <dbReference type="PROSITE-ProRule" id="PRU00175"/>
    </source>
</evidence>
<evidence type="ECO:0000313" key="8">
    <source>
        <dbReference type="EMBL" id="PZC75910.1"/>
    </source>
</evidence>
<dbReference type="InterPro" id="IPR003111">
    <property type="entry name" value="Lon_prtase_N"/>
</dbReference>
<dbReference type="Pfam" id="PF13920">
    <property type="entry name" value="zf-C3HC4_3"/>
    <property type="match status" value="1"/>
</dbReference>
<dbReference type="InterPro" id="IPR015947">
    <property type="entry name" value="PUA-like_sf"/>
</dbReference>
<accession>A0A2W1BT22</accession>
<proteinExistence type="predicted"/>
<dbReference type="PANTHER" id="PTHR23327:SF42">
    <property type="entry name" value="LON PEPTIDASE N-TERMINAL DOMAIN AND RING FINGER PROTEIN C14F5.10C"/>
    <property type="match status" value="1"/>
</dbReference>
<organism evidence="8 9">
    <name type="scientific">Helicoverpa armigera</name>
    <name type="common">Cotton bollworm</name>
    <name type="synonym">Heliothis armigera</name>
    <dbReference type="NCBI Taxonomy" id="29058"/>
    <lineage>
        <taxon>Eukaryota</taxon>
        <taxon>Metazoa</taxon>
        <taxon>Ecdysozoa</taxon>
        <taxon>Arthropoda</taxon>
        <taxon>Hexapoda</taxon>
        <taxon>Insecta</taxon>
        <taxon>Pterygota</taxon>
        <taxon>Neoptera</taxon>
        <taxon>Endopterygota</taxon>
        <taxon>Lepidoptera</taxon>
        <taxon>Glossata</taxon>
        <taxon>Ditrysia</taxon>
        <taxon>Noctuoidea</taxon>
        <taxon>Noctuidae</taxon>
        <taxon>Heliothinae</taxon>
        <taxon>Helicoverpa</taxon>
    </lineage>
</organism>
<dbReference type="CDD" id="cd16514">
    <property type="entry name" value="RING-HC_LONFs_rpt2"/>
    <property type="match status" value="1"/>
</dbReference>
<dbReference type="PROSITE" id="PS50089">
    <property type="entry name" value="ZF_RING_2"/>
    <property type="match status" value="1"/>
</dbReference>
<dbReference type="OrthoDB" id="264917at2759"/>
<evidence type="ECO:0000259" key="6">
    <source>
        <dbReference type="PROSITE" id="PS50089"/>
    </source>
</evidence>
<feature type="compositionally biased region" description="Basic residues" evidence="5">
    <location>
        <begin position="99"/>
        <end position="111"/>
    </location>
</feature>
<dbReference type="InterPro" id="IPR046336">
    <property type="entry name" value="Lon_prtase_N_sf"/>
</dbReference>
<dbReference type="Gene3D" id="2.30.130.40">
    <property type="entry name" value="LON domain-like"/>
    <property type="match status" value="1"/>
</dbReference>
<dbReference type="InterPro" id="IPR013083">
    <property type="entry name" value="Znf_RING/FYVE/PHD"/>
</dbReference>
<dbReference type="Gene3D" id="3.30.40.10">
    <property type="entry name" value="Zinc/RING finger domain, C3HC4 (zinc finger)"/>
    <property type="match status" value="1"/>
</dbReference>
<evidence type="ECO:0000256" key="1">
    <source>
        <dbReference type="ARBA" id="ARBA00022723"/>
    </source>
</evidence>
<feature type="domain" description="RING-type" evidence="6">
    <location>
        <begin position="365"/>
        <end position="403"/>
    </location>
</feature>
<keyword evidence="9" id="KW-1185">Reference proteome</keyword>
<sequence>MWPARPRPSRPALRDMQESDEEPFEPDSPRRTRAGIMSLTSLSSLQEANAAGAVQSSSVMRPPCDCTEELTEEQIVVRGVTDESMDGDGTPNVSGVTNTKKRKRRVPKRPRNFGAIPEPPLLRRRLIKSLIKPKITSTVGRLFARRIIRQARCVRNIFEKEMCCVSCGLLPTNPVTGKCGHTRCAKCVRAAKMCPCGTDFPEKLQSNILIRDIVFKLSGDRPRTNELIGGNAQGLGGHSSTDNSARMLIESSSNEAQIHEALCQVALKRNARVRAFLPPVPVSPRARYNRAVQLLQDGRHLEAAPYLALVVASNHMDFRSARKLLIEVMSLLTKKWNAKALMTELRRTVRNLCSTTWVDLSDMECIVCCEKFRQPVTTPCGHMFCRACLDRCFNYKKRCPLCRRSLKTFSLVATPTTSFVEGALKSKTAADAQSSSGSYLIPIIACTVGYPSIPCPLFIYEARYWPMLRRVLDSGSRKFGMVACDRGGPDCVGYGTVMEVRDCVLFEDGRTILSTIGLSRFKIMERYYVEDGFEVARVLPIADVHPLDLLQLWDVKQLARQITLRVFVWLRRLGASMLNDMELAFGSMPLEEDPHLLGETEDGPAWVWWLIAVLPLRSEIKVLILATNSLLKRMRAVSCTLEALCQDPVVRAAPLTPAVEPVERAAPGDVVAAFPEGADLLF</sequence>
<dbReference type="Proteomes" id="UP000249218">
    <property type="component" value="Unassembled WGS sequence"/>
</dbReference>
<gene>
    <name evidence="8" type="primary">HaOG205362</name>
    <name evidence="8" type="ORF">B5X24_HaOG205362</name>
</gene>
<dbReference type="SMART" id="SM00184">
    <property type="entry name" value="RING"/>
    <property type="match status" value="2"/>
</dbReference>
<evidence type="ECO:0000256" key="2">
    <source>
        <dbReference type="ARBA" id="ARBA00022771"/>
    </source>
</evidence>
<feature type="region of interest" description="Disordered" evidence="5">
    <location>
        <begin position="1"/>
        <end position="34"/>
    </location>
</feature>
<evidence type="ECO:0000313" key="9">
    <source>
        <dbReference type="Proteomes" id="UP000249218"/>
    </source>
</evidence>
<dbReference type="EMBL" id="KZ149977">
    <property type="protein sequence ID" value="PZC75910.1"/>
    <property type="molecule type" value="Genomic_DNA"/>
</dbReference>
<protein>
    <recommendedName>
        <fullName evidence="10">RING-type domain-containing protein</fullName>
    </recommendedName>
</protein>
<dbReference type="GO" id="GO:0008270">
    <property type="term" value="F:zinc ion binding"/>
    <property type="evidence" value="ECO:0007669"/>
    <property type="project" value="UniProtKB-KW"/>
</dbReference>
<evidence type="ECO:0008006" key="10">
    <source>
        <dbReference type="Google" id="ProtNLM"/>
    </source>
</evidence>
<feature type="domain" description="Lon N-terminal" evidence="7">
    <location>
        <begin position="438"/>
        <end position="645"/>
    </location>
</feature>
<dbReference type="SUPFAM" id="SSF57850">
    <property type="entry name" value="RING/U-box"/>
    <property type="match status" value="1"/>
</dbReference>
<keyword evidence="1" id="KW-0479">Metal-binding</keyword>
<keyword evidence="3" id="KW-0862">Zinc</keyword>
<dbReference type="GO" id="GO:0061630">
    <property type="term" value="F:ubiquitin protein ligase activity"/>
    <property type="evidence" value="ECO:0007669"/>
    <property type="project" value="TreeGrafter"/>
</dbReference>
<evidence type="ECO:0000256" key="5">
    <source>
        <dbReference type="SAM" id="MobiDB-lite"/>
    </source>
</evidence>
<dbReference type="AlphaFoldDB" id="A0A2W1BT22"/>
<dbReference type="InterPro" id="IPR001841">
    <property type="entry name" value="Znf_RING"/>
</dbReference>
<reference evidence="8 9" key="1">
    <citation type="journal article" date="2017" name="BMC Biol.">
        <title>Genomic innovations, transcriptional plasticity and gene loss underlying the evolution and divergence of two highly polyphagous and invasive Helicoverpa pest species.</title>
        <authorList>
            <person name="Pearce S.L."/>
            <person name="Clarke D.F."/>
            <person name="East P.D."/>
            <person name="Elfekih S."/>
            <person name="Gordon K.H."/>
            <person name="Jermiin L.S."/>
            <person name="McGaughran A."/>
            <person name="Oakeshott J.G."/>
            <person name="Papanikolaou A."/>
            <person name="Perera O.P."/>
            <person name="Rane R.V."/>
            <person name="Richards S."/>
            <person name="Tay W.T."/>
            <person name="Walsh T.K."/>
            <person name="Anderson A."/>
            <person name="Anderson C.J."/>
            <person name="Asgari S."/>
            <person name="Board P.G."/>
            <person name="Bretschneider A."/>
            <person name="Campbell P.M."/>
            <person name="Chertemps T."/>
            <person name="Christeller J.T."/>
            <person name="Coppin C.W."/>
            <person name="Downes S.J."/>
            <person name="Duan G."/>
            <person name="Farnsworth C.A."/>
            <person name="Good R.T."/>
            <person name="Han L.B."/>
            <person name="Han Y.C."/>
            <person name="Hatje K."/>
            <person name="Horne I."/>
            <person name="Huang Y.P."/>
            <person name="Hughes D.S."/>
            <person name="Jacquin-Joly E."/>
            <person name="James W."/>
            <person name="Jhangiani S."/>
            <person name="Kollmar M."/>
            <person name="Kuwar S.S."/>
            <person name="Li S."/>
            <person name="Liu N.Y."/>
            <person name="Maibeche M.T."/>
            <person name="Miller J.R."/>
            <person name="Montagne N."/>
            <person name="Perry T."/>
            <person name="Qu J."/>
            <person name="Song S.V."/>
            <person name="Sutton G.G."/>
            <person name="Vogel H."/>
            <person name="Walenz B.P."/>
            <person name="Xu W."/>
            <person name="Zhang H.J."/>
            <person name="Zou Z."/>
            <person name="Batterham P."/>
            <person name="Edwards O.R."/>
            <person name="Feyereisen R."/>
            <person name="Gibbs R.A."/>
            <person name="Heckel D.G."/>
            <person name="McGrath A."/>
            <person name="Robin C."/>
            <person name="Scherer S.E."/>
            <person name="Worley K.C."/>
            <person name="Wu Y.D."/>
        </authorList>
    </citation>
    <scope>NUCLEOTIDE SEQUENCE [LARGE SCALE GENOMIC DNA]</scope>
    <source>
        <strain evidence="8">Harm_GR_Male_#8</strain>
        <tissue evidence="8">Whole organism</tissue>
    </source>
</reference>
<dbReference type="PANTHER" id="PTHR23327">
    <property type="entry name" value="RING FINGER PROTEIN 127"/>
    <property type="match status" value="1"/>
</dbReference>
<dbReference type="InterPro" id="IPR017907">
    <property type="entry name" value="Znf_RING_CS"/>
</dbReference>
<dbReference type="PROSITE" id="PS00518">
    <property type="entry name" value="ZF_RING_1"/>
    <property type="match status" value="1"/>
</dbReference>
<name>A0A2W1BT22_HELAM</name>
<dbReference type="PROSITE" id="PS51787">
    <property type="entry name" value="LON_N"/>
    <property type="match status" value="1"/>
</dbReference>
<dbReference type="Pfam" id="PF02190">
    <property type="entry name" value="LON_substr_bdg"/>
    <property type="match status" value="1"/>
</dbReference>
<feature type="region of interest" description="Disordered" evidence="5">
    <location>
        <begin position="82"/>
        <end position="117"/>
    </location>
</feature>
<keyword evidence="2 4" id="KW-0863">Zinc-finger</keyword>